<evidence type="ECO:0000313" key="9">
    <source>
        <dbReference type="EMBL" id="KAK2856563.1"/>
    </source>
</evidence>
<dbReference type="PANTHER" id="PTHR45813">
    <property type="entry name" value="IG-LIKE DOMAIN-CONTAINING PROTEIN"/>
    <property type="match status" value="1"/>
</dbReference>
<keyword evidence="2 7" id="KW-0812">Transmembrane</keyword>
<comment type="caution">
    <text evidence="9">The sequence shown here is derived from an EMBL/GenBank/DDBJ whole genome shotgun (WGS) entry which is preliminary data.</text>
</comment>
<dbReference type="InterPro" id="IPR051587">
    <property type="entry name" value="Adhesion_GPCR"/>
</dbReference>
<dbReference type="InterPro" id="IPR046338">
    <property type="entry name" value="GAIN_dom_sf"/>
</dbReference>
<sequence length="713" mass="77699">MHVCVSVCVSHRCGFLTIFSSGEPEPNGWIGAMTVEANVTLDTTSILSILNMLHDLQVNSTQTVTVLQNTLIADCLLYGTNTSCNCSTEYTWSNDVCYSFNCCNEATCKANVSYTPILCVPKVNVQIYGSVSLSSGTWGASQTAKLQGALAALNGFQNLTITNYRESYKIADFYASVNVRFMTSKLQGILANLENDLTATALANTSGMVTIVSPNTSVCYESSPVLTCTFMEAMTSAGWTMKRDNKSYVLNPGSVVELNNNCATQSIYQCVFTTNRITHAATTQLNVALLPDVITVVNTPPTGDCTQPVSNVSINVSATIPQSTEIYEVSWSYSGGPSTKLVNKTVNNNLVYSFIVTLSCKPPASTQNITFTNTKKQDRIKPLNIDIIYNGSIFCPAETAEVYWPNTTAGLTVTNVSCENGTVGYKSRTCNGKTWQPVVSFCINQKLKNVSNQAENFIKAASNILNKTWDTVNNSVLYKMSSTYLESVENLVKNIKVVNSTGVNSTNLELKFCSSGNCNMSVFNIGVSMNKTNGTLKTVAIKQLSDKLRPNNSQIANSLILSATLENNSDSSLEIQLDFPNELLNYTKPVCVFWNTTDGNWSDTGCFANVNASEANHTLCECNHLTPFSILMSKGDEIKDTDENLNIITNVGLAVSVFSLLIFLIIEFLVWSAVVKSHLSHFRHTAMTKLIPCILLLSGVSSSSILFRVFSFC</sequence>
<keyword evidence="4 7" id="KW-0472">Membrane</keyword>
<organism evidence="9 10">
    <name type="scientific">Channa striata</name>
    <name type="common">Snakehead murrel</name>
    <name type="synonym">Ophicephalus striatus</name>
    <dbReference type="NCBI Taxonomy" id="64152"/>
    <lineage>
        <taxon>Eukaryota</taxon>
        <taxon>Metazoa</taxon>
        <taxon>Chordata</taxon>
        <taxon>Craniata</taxon>
        <taxon>Vertebrata</taxon>
        <taxon>Euteleostomi</taxon>
        <taxon>Actinopterygii</taxon>
        <taxon>Neopterygii</taxon>
        <taxon>Teleostei</taxon>
        <taxon>Neoteleostei</taxon>
        <taxon>Acanthomorphata</taxon>
        <taxon>Anabantaria</taxon>
        <taxon>Anabantiformes</taxon>
        <taxon>Channoidei</taxon>
        <taxon>Channidae</taxon>
        <taxon>Channa</taxon>
    </lineage>
</organism>
<comment type="subcellular location">
    <subcellularLocation>
        <location evidence="1">Membrane</location>
    </subcellularLocation>
</comment>
<feature type="domain" description="GAIN-B" evidence="8">
    <location>
        <begin position="481"/>
        <end position="638"/>
    </location>
</feature>
<evidence type="ECO:0000256" key="4">
    <source>
        <dbReference type="ARBA" id="ARBA00023136"/>
    </source>
</evidence>
<feature type="transmembrane region" description="Helical" evidence="7">
    <location>
        <begin position="690"/>
        <end position="710"/>
    </location>
</feature>
<dbReference type="GO" id="GO:0007189">
    <property type="term" value="P:adenylate cyclase-activating G protein-coupled receptor signaling pathway"/>
    <property type="evidence" value="ECO:0007669"/>
    <property type="project" value="TreeGrafter"/>
</dbReference>
<dbReference type="Pfam" id="PF01825">
    <property type="entry name" value="GPS"/>
    <property type="match status" value="1"/>
</dbReference>
<proteinExistence type="predicted"/>
<accession>A0AA88NHC9</accession>
<protein>
    <recommendedName>
        <fullName evidence="8">GAIN-B domain-containing protein</fullName>
    </recommendedName>
</protein>
<evidence type="ECO:0000256" key="5">
    <source>
        <dbReference type="ARBA" id="ARBA00023157"/>
    </source>
</evidence>
<dbReference type="Gene3D" id="4.10.1240.10">
    <property type="entry name" value="GPCR, family 2, extracellular hormone receptor domain"/>
    <property type="match status" value="1"/>
</dbReference>
<dbReference type="Gene3D" id="2.60.220.50">
    <property type="match status" value="1"/>
</dbReference>
<dbReference type="SMART" id="SM00303">
    <property type="entry name" value="GPS"/>
    <property type="match status" value="1"/>
</dbReference>
<gene>
    <name evidence="9" type="ORF">Q5P01_005298</name>
</gene>
<name>A0AA88NHC9_CHASR</name>
<keyword evidence="10" id="KW-1185">Reference proteome</keyword>
<keyword evidence="3 7" id="KW-1133">Transmembrane helix</keyword>
<dbReference type="EMBL" id="JAUPFM010000003">
    <property type="protein sequence ID" value="KAK2856563.1"/>
    <property type="molecule type" value="Genomic_DNA"/>
</dbReference>
<feature type="transmembrane region" description="Helical" evidence="7">
    <location>
        <begin position="647"/>
        <end position="670"/>
    </location>
</feature>
<dbReference type="InterPro" id="IPR036445">
    <property type="entry name" value="GPCR_2_extracell_dom_sf"/>
</dbReference>
<keyword evidence="5" id="KW-1015">Disulfide bond</keyword>
<evidence type="ECO:0000259" key="8">
    <source>
        <dbReference type="PROSITE" id="PS50221"/>
    </source>
</evidence>
<evidence type="ECO:0000256" key="3">
    <source>
        <dbReference type="ARBA" id="ARBA00022989"/>
    </source>
</evidence>
<evidence type="ECO:0000313" key="10">
    <source>
        <dbReference type="Proteomes" id="UP001187415"/>
    </source>
</evidence>
<dbReference type="Proteomes" id="UP001187415">
    <property type="component" value="Unassembled WGS sequence"/>
</dbReference>
<evidence type="ECO:0000256" key="6">
    <source>
        <dbReference type="ARBA" id="ARBA00023180"/>
    </source>
</evidence>
<reference evidence="9" key="1">
    <citation type="submission" date="2023-07" db="EMBL/GenBank/DDBJ databases">
        <title>Chromosome-level Genome Assembly of Striped Snakehead (Channa striata).</title>
        <authorList>
            <person name="Liu H."/>
        </authorList>
    </citation>
    <scope>NUCLEOTIDE SEQUENCE</scope>
    <source>
        <strain evidence="9">Gz</strain>
        <tissue evidence="9">Muscle</tissue>
    </source>
</reference>
<dbReference type="InterPro" id="IPR000203">
    <property type="entry name" value="GPS"/>
</dbReference>
<keyword evidence="6" id="KW-0325">Glycoprotein</keyword>
<dbReference type="AlphaFoldDB" id="A0AA88NHC9"/>
<dbReference type="PANTHER" id="PTHR45813:SF2">
    <property type="entry name" value="ADHESION G-PROTEIN COUPLED RECEPTOR F3"/>
    <property type="match status" value="1"/>
</dbReference>
<dbReference type="GO" id="GO:0016020">
    <property type="term" value="C:membrane"/>
    <property type="evidence" value="ECO:0007669"/>
    <property type="project" value="UniProtKB-SubCell"/>
</dbReference>
<dbReference type="GO" id="GO:0004930">
    <property type="term" value="F:G protein-coupled receptor activity"/>
    <property type="evidence" value="ECO:0007669"/>
    <property type="project" value="InterPro"/>
</dbReference>
<evidence type="ECO:0000256" key="7">
    <source>
        <dbReference type="SAM" id="Phobius"/>
    </source>
</evidence>
<evidence type="ECO:0000256" key="1">
    <source>
        <dbReference type="ARBA" id="ARBA00004370"/>
    </source>
</evidence>
<dbReference type="PROSITE" id="PS50221">
    <property type="entry name" value="GAIN_B"/>
    <property type="match status" value="1"/>
</dbReference>
<dbReference type="InterPro" id="IPR057244">
    <property type="entry name" value="GAIN_B"/>
</dbReference>
<evidence type="ECO:0000256" key="2">
    <source>
        <dbReference type="ARBA" id="ARBA00022692"/>
    </source>
</evidence>